<evidence type="ECO:0000313" key="1">
    <source>
        <dbReference type="EMBL" id="MQL68839.1"/>
    </source>
</evidence>
<sequence>MVVVWARYANPFVLLVHCFETRRSQAMRFECVGLARRDSTNRLCDACHLDPMWHQLGWICLKKLNAASTLDAISIRVLSVSFRPDRAEAALSGEGDEMMRLLWRFLVDFDSSWLMRHGNHARMMLGAWACRRRGGFGEFFSVFFR</sequence>
<keyword evidence="2" id="KW-1185">Reference proteome</keyword>
<accession>A0A843TJR2</accession>
<dbReference type="Proteomes" id="UP000652761">
    <property type="component" value="Unassembled WGS sequence"/>
</dbReference>
<proteinExistence type="predicted"/>
<dbReference type="AlphaFoldDB" id="A0A843TJR2"/>
<dbReference type="EMBL" id="NMUH01000023">
    <property type="protein sequence ID" value="MQL68839.1"/>
    <property type="molecule type" value="Genomic_DNA"/>
</dbReference>
<evidence type="ECO:0000313" key="2">
    <source>
        <dbReference type="Proteomes" id="UP000652761"/>
    </source>
</evidence>
<comment type="caution">
    <text evidence="1">The sequence shown here is derived from an EMBL/GenBank/DDBJ whole genome shotgun (WGS) entry which is preliminary data.</text>
</comment>
<reference evidence="1" key="1">
    <citation type="submission" date="2017-07" db="EMBL/GenBank/DDBJ databases">
        <title>Taro Niue Genome Assembly and Annotation.</title>
        <authorList>
            <person name="Atibalentja N."/>
            <person name="Keating K."/>
            <person name="Fields C.J."/>
        </authorList>
    </citation>
    <scope>NUCLEOTIDE SEQUENCE</scope>
    <source>
        <strain evidence="1">Niue_2</strain>
        <tissue evidence="1">Leaf</tissue>
    </source>
</reference>
<organism evidence="1 2">
    <name type="scientific">Colocasia esculenta</name>
    <name type="common">Wild taro</name>
    <name type="synonym">Arum esculentum</name>
    <dbReference type="NCBI Taxonomy" id="4460"/>
    <lineage>
        <taxon>Eukaryota</taxon>
        <taxon>Viridiplantae</taxon>
        <taxon>Streptophyta</taxon>
        <taxon>Embryophyta</taxon>
        <taxon>Tracheophyta</taxon>
        <taxon>Spermatophyta</taxon>
        <taxon>Magnoliopsida</taxon>
        <taxon>Liliopsida</taxon>
        <taxon>Araceae</taxon>
        <taxon>Aroideae</taxon>
        <taxon>Colocasieae</taxon>
        <taxon>Colocasia</taxon>
    </lineage>
</organism>
<gene>
    <name evidence="1" type="ORF">Taro_001128</name>
</gene>
<protein>
    <submittedName>
        <fullName evidence="1">Uncharacterized protein</fullName>
    </submittedName>
</protein>
<name>A0A843TJR2_COLES</name>